<dbReference type="SUPFAM" id="SSF53335">
    <property type="entry name" value="S-adenosyl-L-methionine-dependent methyltransferases"/>
    <property type="match status" value="1"/>
</dbReference>
<gene>
    <name evidence="2" type="ORF">NNJEOMEG_03598</name>
</gene>
<keyword evidence="2" id="KW-0808">Transferase</keyword>
<dbReference type="InterPro" id="IPR013216">
    <property type="entry name" value="Methyltransf_11"/>
</dbReference>
<organism evidence="2 3">
    <name type="scientific">Fundidesulfovibrio magnetotacticus</name>
    <dbReference type="NCBI Taxonomy" id="2730080"/>
    <lineage>
        <taxon>Bacteria</taxon>
        <taxon>Pseudomonadati</taxon>
        <taxon>Thermodesulfobacteriota</taxon>
        <taxon>Desulfovibrionia</taxon>
        <taxon>Desulfovibrionales</taxon>
        <taxon>Desulfovibrionaceae</taxon>
        <taxon>Fundidesulfovibrio</taxon>
    </lineage>
</organism>
<name>A0A6V8LY24_9BACT</name>
<keyword evidence="3" id="KW-1185">Reference proteome</keyword>
<proteinExistence type="predicted"/>
<dbReference type="Gene3D" id="3.40.50.150">
    <property type="entry name" value="Vaccinia Virus protein VP39"/>
    <property type="match status" value="1"/>
</dbReference>
<dbReference type="CDD" id="cd02440">
    <property type="entry name" value="AdoMet_MTases"/>
    <property type="match status" value="1"/>
</dbReference>
<dbReference type="Proteomes" id="UP000494245">
    <property type="component" value="Unassembled WGS sequence"/>
</dbReference>
<evidence type="ECO:0000313" key="2">
    <source>
        <dbReference type="EMBL" id="GFK95730.1"/>
    </source>
</evidence>
<accession>A0A6V8LY24</accession>
<protein>
    <submittedName>
        <fullName evidence="2">Putative S-adenosylmethionine-dependent methyltransferase/MSMEI_2290</fullName>
        <ecNumber evidence="2">2.1.1.-</ecNumber>
    </submittedName>
</protein>
<dbReference type="InterPro" id="IPR029063">
    <property type="entry name" value="SAM-dependent_MTases_sf"/>
</dbReference>
<dbReference type="EC" id="2.1.1.-" evidence="2"/>
<dbReference type="GO" id="GO:0032259">
    <property type="term" value="P:methylation"/>
    <property type="evidence" value="ECO:0007669"/>
    <property type="project" value="UniProtKB-KW"/>
</dbReference>
<dbReference type="AlphaFoldDB" id="A0A6V8LY24"/>
<feature type="domain" description="Methyltransferase type 11" evidence="1">
    <location>
        <begin position="68"/>
        <end position="168"/>
    </location>
</feature>
<comment type="caution">
    <text evidence="2">The sequence shown here is derived from an EMBL/GenBank/DDBJ whole genome shotgun (WGS) entry which is preliminary data.</text>
</comment>
<dbReference type="GO" id="GO:0008757">
    <property type="term" value="F:S-adenosylmethionine-dependent methyltransferase activity"/>
    <property type="evidence" value="ECO:0007669"/>
    <property type="project" value="InterPro"/>
</dbReference>
<dbReference type="EMBL" id="BLTE01000021">
    <property type="protein sequence ID" value="GFK95730.1"/>
    <property type="molecule type" value="Genomic_DNA"/>
</dbReference>
<dbReference type="Pfam" id="PF08241">
    <property type="entry name" value="Methyltransf_11"/>
    <property type="match status" value="1"/>
</dbReference>
<sequence>MIWSNLEYVTLRLIRRFLFSGQALDRLGGWMPYWRVNQGRLDPSPIVDAYERLALRAGIATDGCRVVELGCGAANGTGHEWTARFGGSWTGVEPFALFDAALDATLQAQARARHPYGLSGNVGRVRDLALLPDAGADLIVSNSVLEHLRRPPEVFRHCFRVLAPGGAMLHRVDYRDHFFKYPFHFLTFSQSVWDNLLDPGDLPRHRLDDHLAALSRAGFEAHVLERETDHRALRAVAPFLAPPFDGRNPDMLATTTAVIACRKPH</sequence>
<keyword evidence="2" id="KW-0489">Methyltransferase</keyword>
<evidence type="ECO:0000259" key="1">
    <source>
        <dbReference type="Pfam" id="PF08241"/>
    </source>
</evidence>
<reference evidence="2 3" key="1">
    <citation type="submission" date="2020-04" db="EMBL/GenBank/DDBJ databases">
        <authorList>
            <consortium name="Desulfovibrio sp. FSS-1 genome sequencing consortium"/>
            <person name="Shimoshige H."/>
            <person name="Kobayashi H."/>
            <person name="Maekawa T."/>
        </authorList>
    </citation>
    <scope>NUCLEOTIDE SEQUENCE [LARGE SCALE GENOMIC DNA]</scope>
    <source>
        <strain evidence="2 3">SIID29052-01</strain>
    </source>
</reference>
<dbReference type="RefSeq" id="WP_173086870.1">
    <property type="nucleotide sequence ID" value="NZ_BLTE01000021.1"/>
</dbReference>
<evidence type="ECO:0000313" key="3">
    <source>
        <dbReference type="Proteomes" id="UP000494245"/>
    </source>
</evidence>
<reference evidence="2 3" key="2">
    <citation type="submission" date="2020-05" db="EMBL/GenBank/DDBJ databases">
        <title>Draft genome sequence of Desulfovibrio sp. strainFSS-1.</title>
        <authorList>
            <person name="Shimoshige H."/>
            <person name="Kobayashi H."/>
            <person name="Maekawa T."/>
        </authorList>
    </citation>
    <scope>NUCLEOTIDE SEQUENCE [LARGE SCALE GENOMIC DNA]</scope>
    <source>
        <strain evidence="2 3">SIID29052-01</strain>
    </source>
</reference>